<protein>
    <submittedName>
        <fullName evidence="1">Uncharacterized protein</fullName>
    </submittedName>
</protein>
<dbReference type="Gene3D" id="3.30.559.10">
    <property type="entry name" value="Chloramphenicol acetyltransferase-like domain"/>
    <property type="match status" value="1"/>
</dbReference>
<comment type="caution">
    <text evidence="1">The sequence shown here is derived from an EMBL/GenBank/DDBJ whole genome shotgun (WGS) entry which is preliminary data.</text>
</comment>
<dbReference type="Proteomes" id="UP001169217">
    <property type="component" value="Unassembled WGS sequence"/>
</dbReference>
<dbReference type="InterPro" id="IPR023213">
    <property type="entry name" value="CAT-like_dom_sf"/>
</dbReference>
<reference evidence="1" key="1">
    <citation type="submission" date="2023-04" db="EMBL/GenBank/DDBJ databases">
        <title>Colletotrichum limetticola genome sequence.</title>
        <authorList>
            <person name="Baroncelli R."/>
        </authorList>
    </citation>
    <scope>NUCLEOTIDE SEQUENCE</scope>
    <source>
        <strain evidence="1">KLA-Anderson</strain>
    </source>
</reference>
<evidence type="ECO:0000313" key="2">
    <source>
        <dbReference type="Proteomes" id="UP001169217"/>
    </source>
</evidence>
<organism evidence="1 2">
    <name type="scientific">Colletotrichum limetticola</name>
    <dbReference type="NCBI Taxonomy" id="1209924"/>
    <lineage>
        <taxon>Eukaryota</taxon>
        <taxon>Fungi</taxon>
        <taxon>Dikarya</taxon>
        <taxon>Ascomycota</taxon>
        <taxon>Pezizomycotina</taxon>
        <taxon>Sordariomycetes</taxon>
        <taxon>Hypocreomycetidae</taxon>
        <taxon>Glomerellales</taxon>
        <taxon>Glomerellaceae</taxon>
        <taxon>Colletotrichum</taxon>
        <taxon>Colletotrichum acutatum species complex</taxon>
    </lineage>
</organism>
<keyword evidence="2" id="KW-1185">Reference proteome</keyword>
<evidence type="ECO:0000313" key="1">
    <source>
        <dbReference type="EMBL" id="KAK0368723.1"/>
    </source>
</evidence>
<sequence>MAVPFDVAQLDESEKSVFNIAIDGQTQIRPSVHPEAMGSRFLSFIQVEHPIKEILESDDLTALSLLIRRAIIAIDKKVRGSFINVVIKLVNNKNDLGALISTSFLDAPGQKYAHTYWETFKMAI</sequence>
<proteinExistence type="predicted"/>
<accession>A0ABQ9P9F6</accession>
<dbReference type="EMBL" id="JARUPT010000783">
    <property type="protein sequence ID" value="KAK0368723.1"/>
    <property type="molecule type" value="Genomic_DNA"/>
</dbReference>
<name>A0ABQ9P9F6_9PEZI</name>
<gene>
    <name evidence="1" type="ORF">CLIM01_13920</name>
</gene>